<reference evidence="2 3" key="1">
    <citation type="journal article" date="2007" name="Science">
        <title>The Chlamydomonas genome reveals the evolution of key animal and plant functions.</title>
        <authorList>
            <person name="Merchant S.S."/>
            <person name="Prochnik S.E."/>
            <person name="Vallon O."/>
            <person name="Harris E.H."/>
            <person name="Karpowicz S.J."/>
            <person name="Witman G.B."/>
            <person name="Terry A."/>
            <person name="Salamov A."/>
            <person name="Fritz-Laylin L.K."/>
            <person name="Marechal-Drouard L."/>
            <person name="Marshall W.F."/>
            <person name="Qu L.H."/>
            <person name="Nelson D.R."/>
            <person name="Sanderfoot A.A."/>
            <person name="Spalding M.H."/>
            <person name="Kapitonov V.V."/>
            <person name="Ren Q."/>
            <person name="Ferris P."/>
            <person name="Lindquist E."/>
            <person name="Shapiro H."/>
            <person name="Lucas S.M."/>
            <person name="Grimwood J."/>
            <person name="Schmutz J."/>
            <person name="Cardol P."/>
            <person name="Cerutti H."/>
            <person name="Chanfreau G."/>
            <person name="Chen C.L."/>
            <person name="Cognat V."/>
            <person name="Croft M.T."/>
            <person name="Dent R."/>
            <person name="Dutcher S."/>
            <person name="Fernandez E."/>
            <person name="Fukuzawa H."/>
            <person name="Gonzalez-Ballester D."/>
            <person name="Gonzalez-Halphen D."/>
            <person name="Hallmann A."/>
            <person name="Hanikenne M."/>
            <person name="Hippler M."/>
            <person name="Inwood W."/>
            <person name="Jabbari K."/>
            <person name="Kalanon M."/>
            <person name="Kuras R."/>
            <person name="Lefebvre P.A."/>
            <person name="Lemaire S.D."/>
            <person name="Lobanov A.V."/>
            <person name="Lohr M."/>
            <person name="Manuell A."/>
            <person name="Meier I."/>
            <person name="Mets L."/>
            <person name="Mittag M."/>
            <person name="Mittelmeier T."/>
            <person name="Moroney J.V."/>
            <person name="Moseley J."/>
            <person name="Napoli C."/>
            <person name="Nedelcu A.M."/>
            <person name="Niyogi K."/>
            <person name="Novoselov S.V."/>
            <person name="Paulsen I.T."/>
            <person name="Pazour G."/>
            <person name="Purton S."/>
            <person name="Ral J.P."/>
            <person name="Riano-Pachon D.M."/>
            <person name="Riekhof W."/>
            <person name="Rymarquis L."/>
            <person name="Schroda M."/>
            <person name="Stern D."/>
            <person name="Umen J."/>
            <person name="Willows R."/>
            <person name="Wilson N."/>
            <person name="Zimmer S.L."/>
            <person name="Allmer J."/>
            <person name="Balk J."/>
            <person name="Bisova K."/>
            <person name="Chen C.J."/>
            <person name="Elias M."/>
            <person name="Gendler K."/>
            <person name="Hauser C."/>
            <person name="Lamb M.R."/>
            <person name="Ledford H."/>
            <person name="Long J.C."/>
            <person name="Minagawa J."/>
            <person name="Page M.D."/>
            <person name="Pan J."/>
            <person name="Pootakham W."/>
            <person name="Roje S."/>
            <person name="Rose A."/>
            <person name="Stahlberg E."/>
            <person name="Terauchi A.M."/>
            <person name="Yang P."/>
            <person name="Ball S."/>
            <person name="Bowler C."/>
            <person name="Dieckmann C.L."/>
            <person name="Gladyshev V.N."/>
            <person name="Green P."/>
            <person name="Jorgensen R."/>
            <person name="Mayfield S."/>
            <person name="Mueller-Roeber B."/>
            <person name="Rajamani S."/>
            <person name="Sayre R.T."/>
            <person name="Brokstein P."/>
            <person name="Dubchak I."/>
            <person name="Goodstein D."/>
            <person name="Hornick L."/>
            <person name="Huang Y.W."/>
            <person name="Jhaveri J."/>
            <person name="Luo Y."/>
            <person name="Martinez D."/>
            <person name="Ngau W.C."/>
            <person name="Otillar B."/>
            <person name="Poliakov A."/>
            <person name="Porter A."/>
            <person name="Szajkowski L."/>
            <person name="Werner G."/>
            <person name="Zhou K."/>
            <person name="Grigoriev I.V."/>
            <person name="Rokhsar D.S."/>
            <person name="Grossman A.R."/>
        </authorList>
    </citation>
    <scope>NUCLEOTIDE SEQUENCE [LARGE SCALE GENOMIC DNA]</scope>
    <source>
        <strain evidence="3">CC-503</strain>
    </source>
</reference>
<feature type="compositionally biased region" description="Gly residues" evidence="1">
    <location>
        <begin position="89"/>
        <end position="111"/>
    </location>
</feature>
<keyword evidence="3" id="KW-1185">Reference proteome</keyword>
<evidence type="ECO:0000313" key="2">
    <source>
        <dbReference type="EMBL" id="PNW78555.1"/>
    </source>
</evidence>
<protein>
    <submittedName>
        <fullName evidence="2">Uncharacterized protein</fullName>
    </submittedName>
</protein>
<dbReference type="OrthoDB" id="537269at2759"/>
<dbReference type="KEGG" id="cre:CHLRE_09g392504v5"/>
<dbReference type="PaxDb" id="3055-EDP02575"/>
<feature type="region of interest" description="Disordered" evidence="1">
    <location>
        <begin position="79"/>
        <end position="118"/>
    </location>
</feature>
<evidence type="ECO:0000256" key="1">
    <source>
        <dbReference type="SAM" id="MobiDB-lite"/>
    </source>
</evidence>
<sequence length="141" mass="14548">MGPPELGGCRGYTRCSSTRVSESKPVYYTARCPPGIPFPPPQQSALRKAVAAIRSERRITPQVKILREGGEDSELFDQLLLDEPDGHDGGGGGGGASGGDGNAGGSGGGSSSQGFGLVQFVEHVQHEAAMQLTYESGTNGK</sequence>
<proteinExistence type="predicted"/>
<dbReference type="InParanoid" id="A0A2K3DDF0"/>
<evidence type="ECO:0000313" key="3">
    <source>
        <dbReference type="Proteomes" id="UP000006906"/>
    </source>
</evidence>
<gene>
    <name evidence="2" type="ORF">CHLRE_09g392504v5</name>
</gene>
<dbReference type="Proteomes" id="UP000006906">
    <property type="component" value="Chromosome 9"/>
</dbReference>
<dbReference type="GeneID" id="5720096"/>
<dbReference type="Gramene" id="PNW78555">
    <property type="protein sequence ID" value="PNW78555"/>
    <property type="gene ID" value="CHLRE_09g392504v5"/>
</dbReference>
<dbReference type="STRING" id="3055.A0A2K3DDF0"/>
<name>A0A2K3DDF0_CHLRE</name>
<dbReference type="EMBL" id="CM008970">
    <property type="protein sequence ID" value="PNW78555.1"/>
    <property type="molecule type" value="Genomic_DNA"/>
</dbReference>
<organism evidence="2 3">
    <name type="scientific">Chlamydomonas reinhardtii</name>
    <name type="common">Chlamydomonas smithii</name>
    <dbReference type="NCBI Taxonomy" id="3055"/>
    <lineage>
        <taxon>Eukaryota</taxon>
        <taxon>Viridiplantae</taxon>
        <taxon>Chlorophyta</taxon>
        <taxon>core chlorophytes</taxon>
        <taxon>Chlorophyceae</taxon>
        <taxon>CS clade</taxon>
        <taxon>Chlamydomonadales</taxon>
        <taxon>Chlamydomonadaceae</taxon>
        <taxon>Chlamydomonas</taxon>
    </lineage>
</organism>
<dbReference type="AlphaFoldDB" id="A0A2K3DDF0"/>
<dbReference type="RefSeq" id="XP_042920966.1">
    <property type="nucleotide sequence ID" value="XM_043065637.1"/>
</dbReference>
<accession>A0A2K3DDF0</accession>